<sequence length="459" mass="51699">MADSVYEVDKVIGRRRTLKGTEEYLVHWKNYNRRYSTWEPIENLRSCLHTVTEFMAKSFPMPGINATCVSKLKSSKRELHQLKKVTDIDTRRLKGIANKEMVDEILKVKKMTNELKKFKKGRGRGRKKSKAIKLCDMLGQELDAKTLGTSQLNGSIIEKTILSAIDSSSPGIQSGKRKRGRKKKNGLTNSLTDLEEGEASRLTRTTRMHGILDECVSIAKEGCIWRITFCSEKKKNALTTEMCDQLANLLHEATKDEEVKLVMLTGMGESFCSGLDYEQLLRAHHRHDTKRMVEKFNFPKVLVAAVNGRALGFGASLLGLCDVVYAHSKATFQMCFTQWGHPPIGCCSLALTNLLGKTGAVSMLLLNHKMLATEAWENGLVLEVLKAGNFMEQVNDRVKSLAAMSNKVLQDTKSLIKRSDQETLQDINTEECKLLLKYLNEDQVLVSLKRNWVPDVVTL</sequence>
<dbReference type="InterPro" id="IPR016197">
    <property type="entry name" value="Chromo-like_dom_sf"/>
</dbReference>
<evidence type="ECO:0000313" key="6">
    <source>
        <dbReference type="EMBL" id="KAK2549977.1"/>
    </source>
</evidence>
<evidence type="ECO:0000256" key="4">
    <source>
        <dbReference type="SAM" id="MobiDB-lite"/>
    </source>
</evidence>
<accession>A0AAD9UUC0</accession>
<gene>
    <name evidence="6" type="ORF">P5673_029430</name>
</gene>
<comment type="caution">
    <text evidence="6">The sequence shown here is derived from an EMBL/GenBank/DDBJ whole genome shotgun (WGS) entry which is preliminary data.</text>
</comment>
<dbReference type="CDD" id="cd06558">
    <property type="entry name" value="crotonase-like"/>
    <property type="match status" value="1"/>
</dbReference>
<dbReference type="Gene3D" id="3.90.226.10">
    <property type="entry name" value="2-enoyl-CoA Hydratase, Chain A, domain 1"/>
    <property type="match status" value="1"/>
</dbReference>
<dbReference type="InterPro" id="IPR014748">
    <property type="entry name" value="Enoyl-CoA_hydra_C"/>
</dbReference>
<evidence type="ECO:0000313" key="7">
    <source>
        <dbReference type="Proteomes" id="UP001249851"/>
    </source>
</evidence>
<organism evidence="6 7">
    <name type="scientific">Acropora cervicornis</name>
    <name type="common">Staghorn coral</name>
    <dbReference type="NCBI Taxonomy" id="6130"/>
    <lineage>
        <taxon>Eukaryota</taxon>
        <taxon>Metazoa</taxon>
        <taxon>Cnidaria</taxon>
        <taxon>Anthozoa</taxon>
        <taxon>Hexacorallia</taxon>
        <taxon>Scleractinia</taxon>
        <taxon>Astrocoeniina</taxon>
        <taxon>Acroporidae</taxon>
        <taxon>Acropora</taxon>
    </lineage>
</organism>
<dbReference type="Gene3D" id="2.40.50.40">
    <property type="match status" value="1"/>
</dbReference>
<proteinExistence type="predicted"/>
<dbReference type="CDD" id="cd00024">
    <property type="entry name" value="CD_CSD"/>
    <property type="match status" value="1"/>
</dbReference>
<dbReference type="PANTHER" id="PTHR43684:SF1">
    <property type="entry name" value="ENOYL-COA DELTA ISOMERASE 2"/>
    <property type="match status" value="1"/>
</dbReference>
<dbReference type="Proteomes" id="UP001249851">
    <property type="component" value="Unassembled WGS sequence"/>
</dbReference>
<dbReference type="PROSITE" id="PS50013">
    <property type="entry name" value="CHROMO_2"/>
    <property type="match status" value="1"/>
</dbReference>
<dbReference type="Pfam" id="PF00385">
    <property type="entry name" value="Chromo"/>
    <property type="match status" value="1"/>
</dbReference>
<dbReference type="PANTHER" id="PTHR43684">
    <property type="match status" value="1"/>
</dbReference>
<dbReference type="EMBL" id="JARQWQ010000117">
    <property type="protein sequence ID" value="KAK2549977.1"/>
    <property type="molecule type" value="Genomic_DNA"/>
</dbReference>
<dbReference type="InterPro" id="IPR023780">
    <property type="entry name" value="Chromo_domain"/>
</dbReference>
<dbReference type="Gene3D" id="1.10.12.10">
    <property type="entry name" value="Lyase 2-enoyl-coa Hydratase, Chain A, domain 2"/>
    <property type="match status" value="1"/>
</dbReference>
<dbReference type="AlphaFoldDB" id="A0AAD9UUC0"/>
<evidence type="ECO:0000256" key="3">
    <source>
        <dbReference type="ARBA" id="ARBA00023235"/>
    </source>
</evidence>
<dbReference type="InterPro" id="IPR001753">
    <property type="entry name" value="Enoyl-CoA_hydra/iso"/>
</dbReference>
<keyword evidence="7" id="KW-1185">Reference proteome</keyword>
<dbReference type="Pfam" id="PF00378">
    <property type="entry name" value="ECH_1"/>
    <property type="match status" value="1"/>
</dbReference>
<evidence type="ECO:0000259" key="5">
    <source>
        <dbReference type="PROSITE" id="PS50013"/>
    </source>
</evidence>
<comment type="subcellular location">
    <subcellularLocation>
        <location evidence="1">Peroxisome</location>
    </subcellularLocation>
</comment>
<evidence type="ECO:0000256" key="1">
    <source>
        <dbReference type="ARBA" id="ARBA00004275"/>
    </source>
</evidence>
<protein>
    <submittedName>
        <fullName evidence="6">Chromodomain Y-like protein 2</fullName>
    </submittedName>
</protein>
<keyword evidence="2" id="KW-0576">Peroxisome</keyword>
<reference evidence="6" key="1">
    <citation type="journal article" date="2023" name="G3 (Bethesda)">
        <title>Whole genome assembly and annotation of the endangered Caribbean coral Acropora cervicornis.</title>
        <authorList>
            <person name="Selwyn J.D."/>
            <person name="Vollmer S.V."/>
        </authorList>
    </citation>
    <scope>NUCLEOTIDE SEQUENCE</scope>
    <source>
        <strain evidence="6">K2</strain>
    </source>
</reference>
<keyword evidence="3" id="KW-0413">Isomerase</keyword>
<feature type="domain" description="Chromo" evidence="5">
    <location>
        <begin position="6"/>
        <end position="57"/>
    </location>
</feature>
<dbReference type="SUPFAM" id="SSF52096">
    <property type="entry name" value="ClpP/crotonase"/>
    <property type="match status" value="1"/>
</dbReference>
<dbReference type="InterPro" id="IPR051053">
    <property type="entry name" value="ECH/Chromodomain_protein"/>
</dbReference>
<dbReference type="InterPro" id="IPR029045">
    <property type="entry name" value="ClpP/crotonase-like_dom_sf"/>
</dbReference>
<dbReference type="SMART" id="SM00298">
    <property type="entry name" value="CHROMO"/>
    <property type="match status" value="1"/>
</dbReference>
<dbReference type="SUPFAM" id="SSF54160">
    <property type="entry name" value="Chromo domain-like"/>
    <property type="match status" value="1"/>
</dbReference>
<dbReference type="GO" id="GO:0005777">
    <property type="term" value="C:peroxisome"/>
    <property type="evidence" value="ECO:0007669"/>
    <property type="project" value="UniProtKB-SubCell"/>
</dbReference>
<feature type="compositionally biased region" description="Basic residues" evidence="4">
    <location>
        <begin position="175"/>
        <end position="185"/>
    </location>
</feature>
<feature type="region of interest" description="Disordered" evidence="4">
    <location>
        <begin position="168"/>
        <end position="187"/>
    </location>
</feature>
<dbReference type="InterPro" id="IPR000953">
    <property type="entry name" value="Chromo/chromo_shadow_dom"/>
</dbReference>
<dbReference type="GO" id="GO:0004165">
    <property type="term" value="F:delta(3)-delta(2)-enoyl-CoA isomerase activity"/>
    <property type="evidence" value="ECO:0007669"/>
    <property type="project" value="UniProtKB-ARBA"/>
</dbReference>
<name>A0AAD9UUC0_ACRCE</name>
<reference evidence="6" key="2">
    <citation type="journal article" date="2023" name="Science">
        <title>Genomic signatures of disease resistance in endangered staghorn corals.</title>
        <authorList>
            <person name="Vollmer S.V."/>
            <person name="Selwyn J.D."/>
            <person name="Despard B.A."/>
            <person name="Roesel C.L."/>
        </authorList>
    </citation>
    <scope>NUCLEOTIDE SEQUENCE</scope>
    <source>
        <strain evidence="6">K2</strain>
    </source>
</reference>
<evidence type="ECO:0000256" key="2">
    <source>
        <dbReference type="ARBA" id="ARBA00023140"/>
    </source>
</evidence>